<feature type="non-terminal residue" evidence="3">
    <location>
        <position position="1"/>
    </location>
</feature>
<dbReference type="OrthoDB" id="10261598at2759"/>
<protein>
    <submittedName>
        <fullName evidence="3">Plancitoxin-1-like protein</fullName>
    </submittedName>
</protein>
<gene>
    <name evidence="3" type="ORF">B4U80_02519</name>
</gene>
<dbReference type="PANTHER" id="PTHR10858:SF23">
    <property type="entry name" value="DEOXYRIBONUCLEASE II"/>
    <property type="match status" value="1"/>
</dbReference>
<name>A0A443S164_9ACAR</name>
<sequence length="192" mass="21333">TSNEANNILLHLQTLRPNIYYSNDAKLLKDNSGFKNLVDKVAPKESSAQRTIKSYKGQVFIAFSKNPKASGDLYGAYIAPSLKNDLSVETWRRGAGGPLTSNCSSTYKIINVDTLEMKFKGGNIFTTDEWLYTQDHAKWAVTTASISPFVCIADINRMESQFKRGGGSLCFNDSDVWKQFNDIIKGVEACPK</sequence>
<dbReference type="AlphaFoldDB" id="A0A443S164"/>
<proteinExistence type="inferred from homology"/>
<dbReference type="CDD" id="cd09121">
    <property type="entry name" value="PLDc_DNaseII_2"/>
    <property type="match status" value="1"/>
</dbReference>
<evidence type="ECO:0000313" key="3">
    <source>
        <dbReference type="EMBL" id="RWS21211.1"/>
    </source>
</evidence>
<dbReference type="Pfam" id="PF03265">
    <property type="entry name" value="DNase_II"/>
    <property type="match status" value="1"/>
</dbReference>
<keyword evidence="2" id="KW-0378">Hydrolase</keyword>
<organism evidence="3 4">
    <name type="scientific">Leptotrombidium deliense</name>
    <dbReference type="NCBI Taxonomy" id="299467"/>
    <lineage>
        <taxon>Eukaryota</taxon>
        <taxon>Metazoa</taxon>
        <taxon>Ecdysozoa</taxon>
        <taxon>Arthropoda</taxon>
        <taxon>Chelicerata</taxon>
        <taxon>Arachnida</taxon>
        <taxon>Acari</taxon>
        <taxon>Acariformes</taxon>
        <taxon>Trombidiformes</taxon>
        <taxon>Prostigmata</taxon>
        <taxon>Anystina</taxon>
        <taxon>Parasitengona</taxon>
        <taxon>Trombiculoidea</taxon>
        <taxon>Trombiculidae</taxon>
        <taxon>Leptotrombidium</taxon>
    </lineage>
</organism>
<evidence type="ECO:0000313" key="4">
    <source>
        <dbReference type="Proteomes" id="UP000288716"/>
    </source>
</evidence>
<comment type="similarity">
    <text evidence="1">Belongs to the DNase II family.</text>
</comment>
<keyword evidence="4" id="KW-1185">Reference proteome</keyword>
<dbReference type="Proteomes" id="UP000288716">
    <property type="component" value="Unassembled WGS sequence"/>
</dbReference>
<dbReference type="EMBL" id="NCKV01013174">
    <property type="protein sequence ID" value="RWS21211.1"/>
    <property type="molecule type" value="Genomic_DNA"/>
</dbReference>
<reference evidence="3 4" key="1">
    <citation type="journal article" date="2018" name="Gigascience">
        <title>Genomes of trombidid mites reveal novel predicted allergens and laterally-transferred genes associated with secondary metabolism.</title>
        <authorList>
            <person name="Dong X."/>
            <person name="Chaisiri K."/>
            <person name="Xia D."/>
            <person name="Armstrong S.D."/>
            <person name="Fang Y."/>
            <person name="Donnelly M.J."/>
            <person name="Kadowaki T."/>
            <person name="McGarry J.W."/>
            <person name="Darby A.C."/>
            <person name="Makepeace B.L."/>
        </authorList>
    </citation>
    <scope>NUCLEOTIDE SEQUENCE [LARGE SCALE GENOMIC DNA]</scope>
    <source>
        <strain evidence="3">UoL-UT</strain>
    </source>
</reference>
<comment type="caution">
    <text evidence="3">The sequence shown here is derived from an EMBL/GenBank/DDBJ whole genome shotgun (WGS) entry which is preliminary data.</text>
</comment>
<dbReference type="GO" id="GO:0006309">
    <property type="term" value="P:apoptotic DNA fragmentation"/>
    <property type="evidence" value="ECO:0007669"/>
    <property type="project" value="TreeGrafter"/>
</dbReference>
<accession>A0A443S164</accession>
<dbReference type="VEuPathDB" id="VectorBase:LDEU010829"/>
<dbReference type="GO" id="GO:0004531">
    <property type="term" value="F:deoxyribonuclease II activity"/>
    <property type="evidence" value="ECO:0007669"/>
    <property type="project" value="InterPro"/>
</dbReference>
<dbReference type="PANTHER" id="PTHR10858">
    <property type="entry name" value="DEOXYRIBONUCLEASE II"/>
    <property type="match status" value="1"/>
</dbReference>
<evidence type="ECO:0000256" key="1">
    <source>
        <dbReference type="ARBA" id="ARBA00007527"/>
    </source>
</evidence>
<dbReference type="InterPro" id="IPR004947">
    <property type="entry name" value="DNase_II"/>
</dbReference>
<evidence type="ECO:0000256" key="2">
    <source>
        <dbReference type="ARBA" id="ARBA00022801"/>
    </source>
</evidence>
<dbReference type="STRING" id="299467.A0A443S164"/>